<comment type="caution">
    <text evidence="9">The sequence shown here is derived from an EMBL/GenBank/DDBJ whole genome shotgun (WGS) entry which is preliminary data.</text>
</comment>
<comment type="similarity">
    <text evidence="6">Belongs to the NDUFAF6 family.</text>
</comment>
<reference evidence="9" key="3">
    <citation type="submission" date="2023-05" db="EMBL/GenBank/DDBJ databases">
        <authorList>
            <person name="Smith C.H."/>
        </authorList>
    </citation>
    <scope>NUCLEOTIDE SEQUENCE</scope>
    <source>
        <strain evidence="9">CHS0354</strain>
        <tissue evidence="9">Mantle</tissue>
    </source>
</reference>
<proteinExistence type="inferred from homology"/>
<dbReference type="PANTHER" id="PTHR21181:SF13">
    <property type="entry name" value="NADH DEHYDROGENASE (UBIQUINONE) COMPLEX I, ASSEMBLY FACTOR 6"/>
    <property type="match status" value="1"/>
</dbReference>
<evidence type="ECO:0000256" key="3">
    <source>
        <dbReference type="ARBA" id="ARBA00022946"/>
    </source>
</evidence>
<keyword evidence="2" id="KW-0999">Mitochondrion inner membrane</keyword>
<gene>
    <name evidence="9" type="ORF">CHS0354_035064</name>
</gene>
<accession>A0AAE0VQ71</accession>
<reference evidence="9" key="2">
    <citation type="journal article" date="2021" name="Genome Biol. Evol.">
        <title>Developing a high-quality reference genome for a parasitic bivalve with doubly uniparental inheritance (Bivalvia: Unionida).</title>
        <authorList>
            <person name="Smith C.H."/>
        </authorList>
    </citation>
    <scope>NUCLEOTIDE SEQUENCE</scope>
    <source>
        <strain evidence="9">CHS0354</strain>
        <tissue evidence="9">Mantle</tissue>
    </source>
</reference>
<dbReference type="GO" id="GO:0005743">
    <property type="term" value="C:mitochondrial inner membrane"/>
    <property type="evidence" value="ECO:0007669"/>
    <property type="project" value="UniProtKB-SubCell"/>
</dbReference>
<evidence type="ECO:0000256" key="2">
    <source>
        <dbReference type="ARBA" id="ARBA00022792"/>
    </source>
</evidence>
<evidence type="ECO:0000256" key="5">
    <source>
        <dbReference type="ARBA" id="ARBA00023136"/>
    </source>
</evidence>
<keyword evidence="4" id="KW-0496">Mitochondrion</keyword>
<dbReference type="SUPFAM" id="SSF48576">
    <property type="entry name" value="Terpenoid synthases"/>
    <property type="match status" value="1"/>
</dbReference>
<evidence type="ECO:0000256" key="4">
    <source>
        <dbReference type="ARBA" id="ARBA00023128"/>
    </source>
</evidence>
<keyword evidence="3" id="KW-0809">Transit peptide</keyword>
<name>A0AAE0VQ71_9BIVA</name>
<dbReference type="PANTHER" id="PTHR21181">
    <property type="match status" value="1"/>
</dbReference>
<dbReference type="InterPro" id="IPR008949">
    <property type="entry name" value="Isoprenoid_synthase_dom_sf"/>
</dbReference>
<sequence length="325" mass="36990">MAASLKRKGWKLYTLLSDIKSVSLNSQAVPGIAENFPCRHSSSQKHADSADYCVDLVRKNDYENFLCCLLLPKRLRPAGFAIKAFNVEIAQVRDVVSDKYRGIMRMQFWKDALDNIFKGNPPHAPVALELAKVIEKHKLNKIWFTRLMEARAEQLEADGFRSVKAVEDYGENTVSTVLYLLLQCAGIKNIHADHVASHLGRAQGIVTLLRATPYHSSKKRVYLPVELLIKHGVSEESVIRGQQEKPLKDLVFDLASVAHHHLLTARNMKKDVPKEAIPIFLNSLICDQYLKKLQLADFSIFDKSLQKKNGLLPWQLFIQKMKRTY</sequence>
<dbReference type="GO" id="GO:0032981">
    <property type="term" value="P:mitochondrial respiratory chain complex I assembly"/>
    <property type="evidence" value="ECO:0007669"/>
    <property type="project" value="TreeGrafter"/>
</dbReference>
<reference evidence="9" key="1">
    <citation type="journal article" date="2021" name="Genome Biol. Evol.">
        <title>A High-Quality Reference Genome for a Parasitic Bivalve with Doubly Uniparental Inheritance (Bivalvia: Unionida).</title>
        <authorList>
            <person name="Smith C.H."/>
        </authorList>
    </citation>
    <scope>NUCLEOTIDE SEQUENCE</scope>
    <source>
        <strain evidence="9">CHS0354</strain>
    </source>
</reference>
<dbReference type="Proteomes" id="UP001195483">
    <property type="component" value="Unassembled WGS sequence"/>
</dbReference>
<protein>
    <recommendedName>
        <fullName evidence="8">NADH dehydrogenase (ubiquinone) complex I, assembly factor 6</fullName>
    </recommendedName>
</protein>
<evidence type="ECO:0000256" key="7">
    <source>
        <dbReference type="ARBA" id="ARBA00056665"/>
    </source>
</evidence>
<dbReference type="FunFam" id="1.10.600.10:FF:000013">
    <property type="entry name" value="NADH dehydrogenase (ubiquinone) complex I, assembly factor 6"/>
    <property type="match status" value="1"/>
</dbReference>
<evidence type="ECO:0000313" key="10">
    <source>
        <dbReference type="Proteomes" id="UP001195483"/>
    </source>
</evidence>
<comment type="subcellular location">
    <subcellularLocation>
        <location evidence="1">Mitochondrion inner membrane</location>
    </subcellularLocation>
</comment>
<dbReference type="EMBL" id="JAEAOA010002056">
    <property type="protein sequence ID" value="KAK3586528.1"/>
    <property type="molecule type" value="Genomic_DNA"/>
</dbReference>
<keyword evidence="10" id="KW-1185">Reference proteome</keyword>
<evidence type="ECO:0000256" key="8">
    <source>
        <dbReference type="ARBA" id="ARBA00069034"/>
    </source>
</evidence>
<keyword evidence="5" id="KW-0472">Membrane</keyword>
<dbReference type="Pfam" id="PF00494">
    <property type="entry name" value="SQS_PSY"/>
    <property type="match status" value="1"/>
</dbReference>
<evidence type="ECO:0000313" key="9">
    <source>
        <dbReference type="EMBL" id="KAK3586528.1"/>
    </source>
</evidence>
<dbReference type="AlphaFoldDB" id="A0AAE0VQ71"/>
<dbReference type="InterPro" id="IPR002060">
    <property type="entry name" value="Squ/phyt_synthse"/>
</dbReference>
<dbReference type="Gene3D" id="1.10.600.10">
    <property type="entry name" value="Farnesyl Diphosphate Synthase"/>
    <property type="match status" value="1"/>
</dbReference>
<evidence type="ECO:0000256" key="6">
    <source>
        <dbReference type="ARBA" id="ARBA00038273"/>
    </source>
</evidence>
<evidence type="ECO:0000256" key="1">
    <source>
        <dbReference type="ARBA" id="ARBA00004273"/>
    </source>
</evidence>
<comment type="function">
    <text evidence="7">Involved in the assembly of mitochondrial NADH:ubiquinone oxidoreductase complex (complex I) at early stages. May play a role in the biogenesis of complex I subunit MT-ND1.</text>
</comment>
<organism evidence="9 10">
    <name type="scientific">Potamilus streckersoni</name>
    <dbReference type="NCBI Taxonomy" id="2493646"/>
    <lineage>
        <taxon>Eukaryota</taxon>
        <taxon>Metazoa</taxon>
        <taxon>Spiralia</taxon>
        <taxon>Lophotrochozoa</taxon>
        <taxon>Mollusca</taxon>
        <taxon>Bivalvia</taxon>
        <taxon>Autobranchia</taxon>
        <taxon>Heteroconchia</taxon>
        <taxon>Palaeoheterodonta</taxon>
        <taxon>Unionida</taxon>
        <taxon>Unionoidea</taxon>
        <taxon>Unionidae</taxon>
        <taxon>Ambleminae</taxon>
        <taxon>Lampsilini</taxon>
        <taxon>Potamilus</taxon>
    </lineage>
</organism>